<keyword evidence="6 12" id="KW-0698">rRNA processing</keyword>
<evidence type="ECO:0000313" key="16">
    <source>
        <dbReference type="Proteomes" id="UP000310016"/>
    </source>
</evidence>
<evidence type="ECO:0000256" key="2">
    <source>
        <dbReference type="ARBA" id="ARBA00005528"/>
    </source>
</evidence>
<comment type="function">
    <text evidence="10 12">Specifically methylates the N3 position of the uracil ring of uridine 1498 (m3U1498) in 16S rRNA. Acts on the fully assembled 30S ribosomal subunit.</text>
</comment>
<evidence type="ECO:0000256" key="1">
    <source>
        <dbReference type="ARBA" id="ARBA00004496"/>
    </source>
</evidence>
<evidence type="ECO:0000256" key="4">
    <source>
        <dbReference type="ARBA" id="ARBA00013673"/>
    </source>
</evidence>
<gene>
    <name evidence="15" type="ORF">FAZ21_03590</name>
</gene>
<dbReference type="InterPro" id="IPR029026">
    <property type="entry name" value="tRNA_m1G_MTases_N"/>
</dbReference>
<keyword evidence="7 12" id="KW-0489">Methyltransferase</keyword>
<dbReference type="RefSeq" id="WP_136771907.1">
    <property type="nucleotide sequence ID" value="NZ_CP156074.1"/>
</dbReference>
<dbReference type="Gene3D" id="3.40.1280.10">
    <property type="match status" value="1"/>
</dbReference>
<dbReference type="Pfam" id="PF04452">
    <property type="entry name" value="Methyltrans_RNA"/>
    <property type="match status" value="1"/>
</dbReference>
<dbReference type="PANTHER" id="PTHR30027">
    <property type="entry name" value="RIBOSOMAL RNA SMALL SUBUNIT METHYLTRANSFERASE E"/>
    <property type="match status" value="1"/>
</dbReference>
<evidence type="ECO:0000259" key="14">
    <source>
        <dbReference type="Pfam" id="PF20260"/>
    </source>
</evidence>
<comment type="caution">
    <text evidence="15">The sequence shown here is derived from an EMBL/GenBank/DDBJ whole genome shotgun (WGS) entry which is preliminary data.</text>
</comment>
<evidence type="ECO:0000256" key="9">
    <source>
        <dbReference type="ARBA" id="ARBA00022691"/>
    </source>
</evidence>
<dbReference type="GO" id="GO:0070475">
    <property type="term" value="P:rRNA base methylation"/>
    <property type="evidence" value="ECO:0007669"/>
    <property type="project" value="TreeGrafter"/>
</dbReference>
<comment type="similarity">
    <text evidence="2 12">Belongs to the RNA methyltransferase RsmE family.</text>
</comment>
<dbReference type="NCBIfam" id="NF008692">
    <property type="entry name" value="PRK11713.1-5"/>
    <property type="match status" value="1"/>
</dbReference>
<keyword evidence="5 12" id="KW-0963">Cytoplasm</keyword>
<feature type="domain" description="Ribosomal RNA small subunit methyltransferase E PUA-like" evidence="14">
    <location>
        <begin position="18"/>
        <end position="62"/>
    </location>
</feature>
<dbReference type="InterPro" id="IPR015947">
    <property type="entry name" value="PUA-like_sf"/>
</dbReference>
<evidence type="ECO:0000256" key="7">
    <source>
        <dbReference type="ARBA" id="ARBA00022603"/>
    </source>
</evidence>
<dbReference type="PIRSF" id="PIRSF015601">
    <property type="entry name" value="MTase_slr0722"/>
    <property type="match status" value="1"/>
</dbReference>
<dbReference type="OrthoDB" id="9815641at2"/>
<evidence type="ECO:0000259" key="13">
    <source>
        <dbReference type="Pfam" id="PF04452"/>
    </source>
</evidence>
<dbReference type="GO" id="GO:0070042">
    <property type="term" value="F:rRNA (uridine-N3-)-methyltransferase activity"/>
    <property type="evidence" value="ECO:0007669"/>
    <property type="project" value="TreeGrafter"/>
</dbReference>
<dbReference type="PANTHER" id="PTHR30027:SF3">
    <property type="entry name" value="16S RRNA (URACIL(1498)-N(3))-METHYLTRANSFERASE"/>
    <property type="match status" value="1"/>
</dbReference>
<accession>A0A4U0Q841</accession>
<evidence type="ECO:0000256" key="10">
    <source>
        <dbReference type="ARBA" id="ARBA00025699"/>
    </source>
</evidence>
<name>A0A4U0Q841_9NEIS</name>
<dbReference type="Pfam" id="PF20260">
    <property type="entry name" value="PUA_4"/>
    <property type="match status" value="1"/>
</dbReference>
<dbReference type="NCBIfam" id="TIGR00046">
    <property type="entry name" value="RsmE family RNA methyltransferase"/>
    <property type="match status" value="1"/>
</dbReference>
<dbReference type="EC" id="2.1.1.193" evidence="3 12"/>
<dbReference type="InterPro" id="IPR006700">
    <property type="entry name" value="RsmE"/>
</dbReference>
<dbReference type="CDD" id="cd18084">
    <property type="entry name" value="RsmE-like"/>
    <property type="match status" value="1"/>
</dbReference>
<dbReference type="InterPro" id="IPR029028">
    <property type="entry name" value="Alpha/beta_knot_MTases"/>
</dbReference>
<keyword evidence="8 12" id="KW-0808">Transferase</keyword>
<evidence type="ECO:0000256" key="3">
    <source>
        <dbReference type="ARBA" id="ARBA00012328"/>
    </source>
</evidence>
<protein>
    <recommendedName>
        <fullName evidence="4 12">Ribosomal RNA small subunit methyltransferase E</fullName>
        <ecNumber evidence="3 12">2.1.1.193</ecNumber>
    </recommendedName>
</protein>
<feature type="domain" description="Ribosomal RNA small subunit methyltransferase E methyltransferase" evidence="13">
    <location>
        <begin position="72"/>
        <end position="234"/>
    </location>
</feature>
<evidence type="ECO:0000313" key="15">
    <source>
        <dbReference type="EMBL" id="TJZ77431.1"/>
    </source>
</evidence>
<evidence type="ECO:0000256" key="11">
    <source>
        <dbReference type="ARBA" id="ARBA00047944"/>
    </source>
</evidence>
<dbReference type="GO" id="GO:0005737">
    <property type="term" value="C:cytoplasm"/>
    <property type="evidence" value="ECO:0007669"/>
    <property type="project" value="UniProtKB-SubCell"/>
</dbReference>
<dbReference type="EMBL" id="SUMF01000002">
    <property type="protein sequence ID" value="TJZ77431.1"/>
    <property type="molecule type" value="Genomic_DNA"/>
</dbReference>
<dbReference type="InterPro" id="IPR046886">
    <property type="entry name" value="RsmE_MTase_dom"/>
</dbReference>
<dbReference type="SUPFAM" id="SSF88697">
    <property type="entry name" value="PUA domain-like"/>
    <property type="match status" value="1"/>
</dbReference>
<sequence length="240" mass="25256">MPRLYLDLPLASGAALSLPEDAARHVQVLRLQPGDALTVFDGRGGEYAATVTHMGKRTVEIAVGDHTVVERESPLEIILVQAIAAAERMDYAIQKATELGVTRIVPVNSAYTQGRMAGERAEKRRAHWQGVAAAACEQSGRTRVPDIALVQDLPTLLATPPSVELKLLLSPRGTATLATLPTKATGIALLVGPEGGLSPDEEASAIAAGWTGLALGPRVLRTETAGATLIALLQARYGDF</sequence>
<dbReference type="AlphaFoldDB" id="A0A4U0Q841"/>
<evidence type="ECO:0000256" key="8">
    <source>
        <dbReference type="ARBA" id="ARBA00022679"/>
    </source>
</evidence>
<comment type="subcellular location">
    <subcellularLocation>
        <location evidence="1 12">Cytoplasm</location>
    </subcellularLocation>
</comment>
<keyword evidence="16" id="KW-1185">Reference proteome</keyword>
<keyword evidence="9 12" id="KW-0949">S-adenosyl-L-methionine</keyword>
<evidence type="ECO:0000256" key="12">
    <source>
        <dbReference type="PIRNR" id="PIRNR015601"/>
    </source>
</evidence>
<proteinExistence type="inferred from homology"/>
<dbReference type="InterPro" id="IPR046887">
    <property type="entry name" value="RsmE_PUA-like"/>
</dbReference>
<evidence type="ECO:0000256" key="5">
    <source>
        <dbReference type="ARBA" id="ARBA00022490"/>
    </source>
</evidence>
<dbReference type="SUPFAM" id="SSF75217">
    <property type="entry name" value="alpha/beta knot"/>
    <property type="match status" value="1"/>
</dbReference>
<reference evidence="15 16" key="1">
    <citation type="submission" date="2019-04" db="EMBL/GenBank/DDBJ databases">
        <title>Chitiniphilus eburnea sp. nov., a novel chitinolytic bacterium isolated from aquaculture sludge.</title>
        <authorList>
            <person name="Sheng M."/>
        </authorList>
    </citation>
    <scope>NUCLEOTIDE SEQUENCE [LARGE SCALE GENOMIC DNA]</scope>
    <source>
        <strain evidence="15 16">HX-2-15</strain>
    </source>
</reference>
<evidence type="ECO:0000256" key="6">
    <source>
        <dbReference type="ARBA" id="ARBA00022552"/>
    </source>
</evidence>
<organism evidence="15 16">
    <name type="scientific">Chitiniphilus eburneus</name>
    <dbReference type="NCBI Taxonomy" id="2571148"/>
    <lineage>
        <taxon>Bacteria</taxon>
        <taxon>Pseudomonadati</taxon>
        <taxon>Pseudomonadota</taxon>
        <taxon>Betaproteobacteria</taxon>
        <taxon>Neisseriales</taxon>
        <taxon>Chitinibacteraceae</taxon>
        <taxon>Chitiniphilus</taxon>
    </lineage>
</organism>
<dbReference type="Gene3D" id="2.40.240.20">
    <property type="entry name" value="Hypothetical PUA domain-like, domain 1"/>
    <property type="match status" value="1"/>
</dbReference>
<dbReference type="Proteomes" id="UP000310016">
    <property type="component" value="Unassembled WGS sequence"/>
</dbReference>
<comment type="catalytic activity">
    <reaction evidence="11 12">
        <text>uridine(1498) in 16S rRNA + S-adenosyl-L-methionine = N(3)-methyluridine(1498) in 16S rRNA + S-adenosyl-L-homocysteine + H(+)</text>
        <dbReference type="Rhea" id="RHEA:42920"/>
        <dbReference type="Rhea" id="RHEA-COMP:10283"/>
        <dbReference type="Rhea" id="RHEA-COMP:10284"/>
        <dbReference type="ChEBI" id="CHEBI:15378"/>
        <dbReference type="ChEBI" id="CHEBI:57856"/>
        <dbReference type="ChEBI" id="CHEBI:59789"/>
        <dbReference type="ChEBI" id="CHEBI:65315"/>
        <dbReference type="ChEBI" id="CHEBI:74502"/>
        <dbReference type="EC" id="2.1.1.193"/>
    </reaction>
</comment>